<dbReference type="Gene3D" id="2.40.160.50">
    <property type="entry name" value="membrane protein fhac: a member of the omp85/tpsb transporter family"/>
    <property type="match status" value="1"/>
</dbReference>
<protein>
    <submittedName>
        <fullName evidence="6">BamA/TamA family outer membrane protein</fullName>
    </submittedName>
</protein>
<dbReference type="PANTHER" id="PTHR12815:SF18">
    <property type="entry name" value="SORTING AND ASSEMBLY MACHINERY COMPONENT 50 HOMOLOG"/>
    <property type="match status" value="1"/>
</dbReference>
<evidence type="ECO:0000313" key="7">
    <source>
        <dbReference type="Proteomes" id="UP001150924"/>
    </source>
</evidence>
<sequence length="657" mass="73489">MRPLWTCLFGLVLAVLVGCSSKLDDVRGSDAYIKDVQFVGVERFPEKELLAYLHMGETSILPWKDRYAFLPANIPVDAKRIVEVYKAHGYYDAEVVSITPVVKAGRVRLFTRTPGERRPGKATIKVVVREGEPTLVKKIELTFPAGRPGVAVGDPRVGEDALRKRIALQTESAFEVPKLNRSTEQLLETLRDAGYAKAEVRESAEVMPGVGATVRFEIRPGPYYKIGEIRFEGLGNVPEKYVRNESDYAPGKPYSPKLVKKVEAATYGLEVFDTVTIEEKPSESKPGTIDLVVKARPAKPQSIKLGAGFGLDPVRWEQRGSLLYTHKNLFKNLTRFDLRARAGYAELPSMFNPQEHGPIVKFEPTLRQKGLIEKRTVASLSPAFELGIWEGYQFYSPTMRAGLSRFFSRFVEAELAYNFRFVDFFNVSPTLKGQDSILGLDFRDPYTLSYLEPSLRIYLTDSVLRPKNGAILGVVYDIMGLGGDFSAHRVRPSIRLYWTPHWRITFAGRFEMGWIVPWGPRGGAPIDMRFYLGGADTVRGWGLRRLSPQVFPDGCVPGEADCRGIPVGGNTMILANIEARIRATEMLSFVAFVDGGDVRAGVNQFALKQFNYSAGPGVRLDTPIGMFRLDVGFRLNETEYARDQKIWAVHFGLGEAF</sequence>
<name>A0A9X3EUV4_9BACT</name>
<feature type="domain" description="POTRA" evidence="5">
    <location>
        <begin position="31"/>
        <end position="131"/>
    </location>
</feature>
<comment type="subcellular location">
    <subcellularLocation>
        <location evidence="1">Membrane</location>
    </subcellularLocation>
</comment>
<keyword evidence="2" id="KW-1134">Transmembrane beta strand</keyword>
<keyword evidence="4" id="KW-0472">Membrane</keyword>
<dbReference type="Pfam" id="PF01103">
    <property type="entry name" value="Omp85"/>
    <property type="match status" value="1"/>
</dbReference>
<evidence type="ECO:0000256" key="4">
    <source>
        <dbReference type="ARBA" id="ARBA00023136"/>
    </source>
</evidence>
<evidence type="ECO:0000256" key="2">
    <source>
        <dbReference type="ARBA" id="ARBA00022452"/>
    </source>
</evidence>
<dbReference type="RefSeq" id="WP_267773592.1">
    <property type="nucleotide sequence ID" value="NZ_JAPNKE010000002.1"/>
</dbReference>
<evidence type="ECO:0000313" key="6">
    <source>
        <dbReference type="EMBL" id="MCY1010582.1"/>
    </source>
</evidence>
<evidence type="ECO:0000259" key="5">
    <source>
        <dbReference type="PROSITE" id="PS51779"/>
    </source>
</evidence>
<dbReference type="Proteomes" id="UP001150924">
    <property type="component" value="Unassembled WGS sequence"/>
</dbReference>
<dbReference type="PROSITE" id="PS51257">
    <property type="entry name" value="PROKAR_LIPOPROTEIN"/>
    <property type="match status" value="1"/>
</dbReference>
<accession>A0A9X3EUV4</accession>
<evidence type="ECO:0000256" key="1">
    <source>
        <dbReference type="ARBA" id="ARBA00004370"/>
    </source>
</evidence>
<dbReference type="Pfam" id="PF07244">
    <property type="entry name" value="POTRA"/>
    <property type="match status" value="2"/>
</dbReference>
<reference evidence="6" key="1">
    <citation type="submission" date="2022-11" db="EMBL/GenBank/DDBJ databases">
        <title>Minimal conservation of predation-associated metabolite biosynthetic gene clusters underscores biosynthetic potential of Myxococcota including descriptions for ten novel species: Archangium lansinium sp. nov., Myxococcus landrumus sp. nov., Nannocystis bai.</title>
        <authorList>
            <person name="Ahearne A."/>
            <person name="Stevens C."/>
            <person name="Phillips K."/>
        </authorList>
    </citation>
    <scope>NUCLEOTIDE SEQUENCE</scope>
    <source>
        <strain evidence="6">Na p29</strain>
    </source>
</reference>
<keyword evidence="3" id="KW-0812">Transmembrane</keyword>
<dbReference type="PANTHER" id="PTHR12815">
    <property type="entry name" value="SORTING AND ASSEMBLY MACHINERY SAMM50 PROTEIN FAMILY MEMBER"/>
    <property type="match status" value="1"/>
</dbReference>
<dbReference type="GO" id="GO:0019867">
    <property type="term" value="C:outer membrane"/>
    <property type="evidence" value="ECO:0007669"/>
    <property type="project" value="InterPro"/>
</dbReference>
<evidence type="ECO:0000256" key="3">
    <source>
        <dbReference type="ARBA" id="ARBA00022692"/>
    </source>
</evidence>
<dbReference type="InterPro" id="IPR039910">
    <property type="entry name" value="D15-like"/>
</dbReference>
<proteinExistence type="predicted"/>
<keyword evidence="7" id="KW-1185">Reference proteome</keyword>
<organism evidence="6 7">
    <name type="scientific">Nannocystis pusilla</name>
    <dbReference type="NCBI Taxonomy" id="889268"/>
    <lineage>
        <taxon>Bacteria</taxon>
        <taxon>Pseudomonadati</taxon>
        <taxon>Myxococcota</taxon>
        <taxon>Polyangia</taxon>
        <taxon>Nannocystales</taxon>
        <taxon>Nannocystaceae</taxon>
        <taxon>Nannocystis</taxon>
    </lineage>
</organism>
<dbReference type="InterPro" id="IPR010827">
    <property type="entry name" value="BamA/TamA_POTRA"/>
</dbReference>
<comment type="caution">
    <text evidence="6">The sequence shown here is derived from an EMBL/GenBank/DDBJ whole genome shotgun (WGS) entry which is preliminary data.</text>
</comment>
<dbReference type="InterPro" id="IPR000184">
    <property type="entry name" value="Bac_surfAg_D15"/>
</dbReference>
<dbReference type="InterPro" id="IPR034746">
    <property type="entry name" value="POTRA"/>
</dbReference>
<dbReference type="Gene3D" id="3.10.20.310">
    <property type="entry name" value="membrane protein fhac"/>
    <property type="match status" value="2"/>
</dbReference>
<dbReference type="EMBL" id="JAPNKE010000002">
    <property type="protein sequence ID" value="MCY1010582.1"/>
    <property type="molecule type" value="Genomic_DNA"/>
</dbReference>
<dbReference type="PROSITE" id="PS51779">
    <property type="entry name" value="POTRA"/>
    <property type="match status" value="2"/>
</dbReference>
<gene>
    <name evidence="6" type="ORF">OV079_34460</name>
</gene>
<dbReference type="AlphaFoldDB" id="A0A9X3EUV4"/>
<feature type="domain" description="POTRA" evidence="5">
    <location>
        <begin position="224"/>
        <end position="296"/>
    </location>
</feature>